<organism evidence="2 3">
    <name type="scientific">Candidatus Microbacterium stercoravium</name>
    <dbReference type="NCBI Taxonomy" id="2838697"/>
    <lineage>
        <taxon>Bacteria</taxon>
        <taxon>Bacillati</taxon>
        <taxon>Actinomycetota</taxon>
        <taxon>Actinomycetes</taxon>
        <taxon>Micrococcales</taxon>
        <taxon>Microbacteriaceae</taxon>
        <taxon>Microbacterium</taxon>
    </lineage>
</organism>
<sequence length="259" mass="28349">MLRGRWIGMLALCLVVAGIFAWLLQWQLGRALTTDLVPEGATEESHPITEIIEPGDNLVASRVGQRVDVTGTWDPDDFLLVTQRLNDGTEGVWVTGRLVVDGASLATAIGWAPDRAAAERAVAQLEQSATDAPVELTGRVIADEGPTLAPGDDPYEMTRMSTAALLGQWGEVEGPVFRPFLALEDQSAGIDDAGLDRIVAGAPVDNDTINWLNLFYAVEWAIFAAFSFYLWYRLAKDAWERELEIFAGIDPDEDDEDDE</sequence>
<feature type="transmembrane region" description="Helical" evidence="1">
    <location>
        <begin position="211"/>
        <end position="232"/>
    </location>
</feature>
<dbReference type="InterPro" id="IPR002994">
    <property type="entry name" value="Surf1/Shy1"/>
</dbReference>
<evidence type="ECO:0000313" key="2">
    <source>
        <dbReference type="EMBL" id="HJA03406.1"/>
    </source>
</evidence>
<dbReference type="GO" id="GO:0005886">
    <property type="term" value="C:plasma membrane"/>
    <property type="evidence" value="ECO:0007669"/>
    <property type="project" value="UniProtKB-SubCell"/>
</dbReference>
<reference evidence="2" key="1">
    <citation type="journal article" date="2021" name="PeerJ">
        <title>Extensive microbial diversity within the chicken gut microbiome revealed by metagenomics and culture.</title>
        <authorList>
            <person name="Gilroy R."/>
            <person name="Ravi A."/>
            <person name="Getino M."/>
            <person name="Pursley I."/>
            <person name="Horton D.L."/>
            <person name="Alikhan N.F."/>
            <person name="Baker D."/>
            <person name="Gharbi K."/>
            <person name="Hall N."/>
            <person name="Watson M."/>
            <person name="Adriaenssens E.M."/>
            <person name="Foster-Nyarko E."/>
            <person name="Jarju S."/>
            <person name="Secka A."/>
            <person name="Antonio M."/>
            <person name="Oren A."/>
            <person name="Chaudhuri R.R."/>
            <person name="La Ragione R."/>
            <person name="Hildebrand F."/>
            <person name="Pallen M.J."/>
        </authorList>
    </citation>
    <scope>NUCLEOTIDE SEQUENCE</scope>
    <source>
        <strain evidence="2">ChiHjej8B7-3636</strain>
    </source>
</reference>
<comment type="similarity">
    <text evidence="1">Belongs to the SURF1 family.</text>
</comment>
<keyword evidence="1" id="KW-0472">Membrane</keyword>
<dbReference type="PROSITE" id="PS50895">
    <property type="entry name" value="SURF1"/>
    <property type="match status" value="1"/>
</dbReference>
<evidence type="ECO:0000313" key="3">
    <source>
        <dbReference type="Proteomes" id="UP000824220"/>
    </source>
</evidence>
<keyword evidence="1" id="KW-0812">Transmembrane</keyword>
<protein>
    <recommendedName>
        <fullName evidence="1">SURF1-like protein</fullName>
    </recommendedName>
</protein>
<comment type="caution">
    <text evidence="1">Lacks conserved residue(s) required for the propagation of feature annotation.</text>
</comment>
<comment type="caution">
    <text evidence="2">The sequence shown here is derived from an EMBL/GenBank/DDBJ whole genome shotgun (WGS) entry which is preliminary data.</text>
</comment>
<comment type="subcellular location">
    <subcellularLocation>
        <location evidence="1">Cell membrane</location>
        <topology evidence="1">Multi-pass membrane protein</topology>
    </subcellularLocation>
</comment>
<keyword evidence="1" id="KW-1003">Cell membrane</keyword>
<dbReference type="AlphaFoldDB" id="A0A9D2KGJ9"/>
<evidence type="ECO:0000256" key="1">
    <source>
        <dbReference type="RuleBase" id="RU363076"/>
    </source>
</evidence>
<gene>
    <name evidence="2" type="ORF">H9800_00890</name>
</gene>
<proteinExistence type="inferred from homology"/>
<reference evidence="2" key="2">
    <citation type="submission" date="2021-04" db="EMBL/GenBank/DDBJ databases">
        <authorList>
            <person name="Gilroy R."/>
        </authorList>
    </citation>
    <scope>NUCLEOTIDE SEQUENCE</scope>
    <source>
        <strain evidence="2">ChiHjej8B7-3636</strain>
    </source>
</reference>
<accession>A0A9D2KGJ9</accession>
<dbReference type="Proteomes" id="UP000824220">
    <property type="component" value="Unassembled WGS sequence"/>
</dbReference>
<dbReference type="EMBL" id="DXAM01000013">
    <property type="protein sequence ID" value="HJA03406.1"/>
    <property type="molecule type" value="Genomic_DNA"/>
</dbReference>
<keyword evidence="1" id="KW-1133">Transmembrane helix</keyword>
<dbReference type="Pfam" id="PF02104">
    <property type="entry name" value="SURF1"/>
    <property type="match status" value="1"/>
</dbReference>
<name>A0A9D2KGJ9_9MICO</name>